<dbReference type="RefSeq" id="WP_011186945.1">
    <property type="nucleotide sequence ID" value="NZ_LNZG01000023.1"/>
</dbReference>
<dbReference type="InterPro" id="IPR006175">
    <property type="entry name" value="YjgF/YER057c/UK114"/>
</dbReference>
<organism evidence="1 2">
    <name type="scientific">Leifsonia xyli subsp. xyli</name>
    <dbReference type="NCBI Taxonomy" id="59736"/>
    <lineage>
        <taxon>Bacteria</taxon>
        <taxon>Bacillati</taxon>
        <taxon>Actinomycetota</taxon>
        <taxon>Actinomycetes</taxon>
        <taxon>Micrococcales</taxon>
        <taxon>Microbacteriaceae</taxon>
        <taxon>Leifsonia</taxon>
    </lineage>
</organism>
<comment type="caution">
    <text evidence="1">The sequence shown here is derived from an EMBL/GenBank/DDBJ whole genome shotgun (WGS) entry which is preliminary data.</text>
</comment>
<accession>A0A1E2SJM5</accession>
<dbReference type="Proteomes" id="UP000094426">
    <property type="component" value="Unassembled WGS sequence"/>
</dbReference>
<name>A0A1E2SJM5_LEIXY</name>
<dbReference type="SUPFAM" id="SSF55298">
    <property type="entry name" value="YjgF-like"/>
    <property type="match status" value="1"/>
</dbReference>
<gene>
    <name evidence="1" type="ORF">ATY41_03215</name>
</gene>
<evidence type="ECO:0008006" key="3">
    <source>
        <dbReference type="Google" id="ProtNLM"/>
    </source>
</evidence>
<dbReference type="Pfam" id="PF01042">
    <property type="entry name" value="Ribonuc_L-PSP"/>
    <property type="match status" value="1"/>
</dbReference>
<proteinExistence type="predicted"/>
<evidence type="ECO:0000313" key="2">
    <source>
        <dbReference type="Proteomes" id="UP000094426"/>
    </source>
</evidence>
<dbReference type="OMA" id="VNTACPP"/>
<dbReference type="InterPro" id="IPR035959">
    <property type="entry name" value="RutC-like_sf"/>
</dbReference>
<dbReference type="CDD" id="cd00448">
    <property type="entry name" value="YjgF_YER057c_UK114_family"/>
    <property type="match status" value="1"/>
</dbReference>
<dbReference type="AlphaFoldDB" id="A0A1E2SJM5"/>
<dbReference type="Gene3D" id="3.30.1330.40">
    <property type="entry name" value="RutC-like"/>
    <property type="match status" value="1"/>
</dbReference>
<reference evidence="1 2" key="1">
    <citation type="submission" date="2015-11" db="EMBL/GenBank/DDBJ databases">
        <authorList>
            <person name="Zhang Y."/>
            <person name="Guo Z."/>
        </authorList>
    </citation>
    <scope>NUCLEOTIDE SEQUENCE [LARGE SCALE GENOMIC DNA]</scope>
    <source>
        <strain evidence="2">gdw1</strain>
    </source>
</reference>
<evidence type="ECO:0000313" key="1">
    <source>
        <dbReference type="EMBL" id="ODA90052.1"/>
    </source>
</evidence>
<protein>
    <recommendedName>
        <fullName evidence="3">Enamine deaminase RidA</fullName>
    </recommendedName>
</protein>
<sequence length="143" mass="14259">MTGAEGTGSGSALAGPRFLPSAAVPGISDAVLVPSGSGLAFVSGQIAPAARSASFAEELDECFRGLDAVLARASLTPAALARLTLFVVDLPSRDLETIRAGRDRWVDTATPPASALIGVSALALPGLRSEVEAVAILPPAPAA</sequence>
<dbReference type="EMBL" id="LNZG01000023">
    <property type="protein sequence ID" value="ODA90052.1"/>
    <property type="molecule type" value="Genomic_DNA"/>
</dbReference>